<sequence length="106" mass="12909">MIDFLEIRNKLKDYYKQKYDKFTKRLKELQQKYKRVGDLISKLLIENSLLVRENQSLKQEIINLKVSAKILQYQNLLILELIKQFNVIQQIILYALKLIYYNVRDN</sequence>
<accession>A0A8S1MM10</accession>
<proteinExistence type="predicted"/>
<comment type="caution">
    <text evidence="2">The sequence shown here is derived from an EMBL/GenBank/DDBJ whole genome shotgun (WGS) entry which is preliminary data.</text>
</comment>
<evidence type="ECO:0000256" key="1">
    <source>
        <dbReference type="SAM" id="Coils"/>
    </source>
</evidence>
<keyword evidence="1" id="KW-0175">Coiled coil</keyword>
<reference evidence="2" key="1">
    <citation type="submission" date="2021-01" db="EMBL/GenBank/DDBJ databases">
        <authorList>
            <consortium name="Genoscope - CEA"/>
            <person name="William W."/>
        </authorList>
    </citation>
    <scope>NUCLEOTIDE SEQUENCE</scope>
</reference>
<organism evidence="2 3">
    <name type="scientific">Paramecium sonneborni</name>
    <dbReference type="NCBI Taxonomy" id="65129"/>
    <lineage>
        <taxon>Eukaryota</taxon>
        <taxon>Sar</taxon>
        <taxon>Alveolata</taxon>
        <taxon>Ciliophora</taxon>
        <taxon>Intramacronucleata</taxon>
        <taxon>Oligohymenophorea</taxon>
        <taxon>Peniculida</taxon>
        <taxon>Parameciidae</taxon>
        <taxon>Paramecium</taxon>
    </lineage>
</organism>
<dbReference type="EMBL" id="CAJJDN010000043">
    <property type="protein sequence ID" value="CAD8082067.1"/>
    <property type="molecule type" value="Genomic_DNA"/>
</dbReference>
<evidence type="ECO:0000313" key="3">
    <source>
        <dbReference type="Proteomes" id="UP000692954"/>
    </source>
</evidence>
<feature type="coiled-coil region" evidence="1">
    <location>
        <begin position="12"/>
        <end position="60"/>
    </location>
</feature>
<dbReference type="AlphaFoldDB" id="A0A8S1MM10"/>
<gene>
    <name evidence="2" type="ORF">PSON_ATCC_30995.1.T0430001</name>
</gene>
<dbReference type="Proteomes" id="UP000692954">
    <property type="component" value="Unassembled WGS sequence"/>
</dbReference>
<evidence type="ECO:0000313" key="2">
    <source>
        <dbReference type="EMBL" id="CAD8082067.1"/>
    </source>
</evidence>
<keyword evidence="3" id="KW-1185">Reference proteome</keyword>
<protein>
    <submittedName>
        <fullName evidence="2">Uncharacterized protein</fullName>
    </submittedName>
</protein>
<name>A0A8S1MM10_9CILI</name>